<evidence type="ECO:0000256" key="7">
    <source>
        <dbReference type="SAM" id="Phobius"/>
    </source>
</evidence>
<feature type="transmembrane region" description="Helical" evidence="7">
    <location>
        <begin position="105"/>
        <end position="126"/>
    </location>
</feature>
<evidence type="ECO:0000256" key="3">
    <source>
        <dbReference type="ARBA" id="ARBA00022692"/>
    </source>
</evidence>
<dbReference type="SUPFAM" id="SSF103473">
    <property type="entry name" value="MFS general substrate transporter"/>
    <property type="match status" value="1"/>
</dbReference>
<evidence type="ECO:0000256" key="2">
    <source>
        <dbReference type="ARBA" id="ARBA00008335"/>
    </source>
</evidence>
<dbReference type="AlphaFoldDB" id="A0A139HS42"/>
<evidence type="ECO:0000313" key="9">
    <source>
        <dbReference type="EMBL" id="KXT05305.1"/>
    </source>
</evidence>
<dbReference type="Pfam" id="PF07690">
    <property type="entry name" value="MFS_1"/>
    <property type="match status" value="1"/>
</dbReference>
<keyword evidence="4 7" id="KW-1133">Transmembrane helix</keyword>
<feature type="transmembrane region" description="Helical" evidence="7">
    <location>
        <begin position="381"/>
        <end position="401"/>
    </location>
</feature>
<dbReference type="EMBL" id="LFZN01000013">
    <property type="protein sequence ID" value="KXT05305.1"/>
    <property type="molecule type" value="Genomic_DNA"/>
</dbReference>
<dbReference type="InterPro" id="IPR011701">
    <property type="entry name" value="MFS"/>
</dbReference>
<feature type="transmembrane region" description="Helical" evidence="7">
    <location>
        <begin position="62"/>
        <end position="85"/>
    </location>
</feature>
<gene>
    <name evidence="9" type="ORF">AC578_11033</name>
</gene>
<dbReference type="GO" id="GO:0005886">
    <property type="term" value="C:plasma membrane"/>
    <property type="evidence" value="ECO:0007669"/>
    <property type="project" value="TreeGrafter"/>
</dbReference>
<dbReference type="InterPro" id="IPR020846">
    <property type="entry name" value="MFS_dom"/>
</dbReference>
<name>A0A139HS42_9PEZI</name>
<dbReference type="Gene3D" id="1.20.1250.20">
    <property type="entry name" value="MFS general substrate transporter like domains"/>
    <property type="match status" value="1"/>
</dbReference>
<dbReference type="FunFam" id="1.20.1250.20:FF:000082">
    <property type="entry name" value="MFS multidrug transporter, putative"/>
    <property type="match status" value="1"/>
</dbReference>
<feature type="transmembrane region" description="Helical" evidence="7">
    <location>
        <begin position="447"/>
        <end position="467"/>
    </location>
</feature>
<feature type="region of interest" description="Disordered" evidence="6">
    <location>
        <begin position="1"/>
        <end position="33"/>
    </location>
</feature>
<feature type="domain" description="Major facilitator superfamily (MFS) profile" evidence="8">
    <location>
        <begin position="64"/>
        <end position="505"/>
    </location>
</feature>
<feature type="compositionally biased region" description="Polar residues" evidence="6">
    <location>
        <begin position="16"/>
        <end position="31"/>
    </location>
</feature>
<dbReference type="GO" id="GO:0022857">
    <property type="term" value="F:transmembrane transporter activity"/>
    <property type="evidence" value="ECO:0007669"/>
    <property type="project" value="InterPro"/>
</dbReference>
<feature type="transmembrane region" description="Helical" evidence="7">
    <location>
        <begin position="299"/>
        <end position="318"/>
    </location>
</feature>
<comment type="subcellular location">
    <subcellularLocation>
        <location evidence="1">Membrane</location>
        <topology evidence="1">Multi-pass membrane protein</topology>
    </subcellularLocation>
</comment>
<dbReference type="PANTHER" id="PTHR23502:SF52">
    <property type="entry name" value="MULTIDRUG TRANSPORTER, PUTATIVE (AFU_ORTHOLOGUE AFUA_2G17730)-RELATED"/>
    <property type="match status" value="1"/>
</dbReference>
<evidence type="ECO:0000313" key="10">
    <source>
        <dbReference type="Proteomes" id="UP000070133"/>
    </source>
</evidence>
<accession>A0A139HS42</accession>
<feature type="transmembrane region" description="Helical" evidence="7">
    <location>
        <begin position="338"/>
        <end position="361"/>
    </location>
</feature>
<evidence type="ECO:0000256" key="1">
    <source>
        <dbReference type="ARBA" id="ARBA00004141"/>
    </source>
</evidence>
<dbReference type="Proteomes" id="UP000070133">
    <property type="component" value="Unassembled WGS sequence"/>
</dbReference>
<keyword evidence="3 7" id="KW-0812">Transmembrane</keyword>
<comment type="similarity">
    <text evidence="2">Belongs to the major facilitator superfamily.</text>
</comment>
<feature type="transmembrane region" description="Helical" evidence="7">
    <location>
        <begin position="196"/>
        <end position="218"/>
    </location>
</feature>
<evidence type="ECO:0000259" key="8">
    <source>
        <dbReference type="PROSITE" id="PS50850"/>
    </source>
</evidence>
<protein>
    <recommendedName>
        <fullName evidence="8">Major facilitator superfamily (MFS) profile domain-containing protein</fullName>
    </recommendedName>
</protein>
<proteinExistence type="inferred from homology"/>
<feature type="transmembrane region" description="Helical" evidence="7">
    <location>
        <begin position="224"/>
        <end position="244"/>
    </location>
</feature>
<dbReference type="PROSITE" id="PS50850">
    <property type="entry name" value="MFS"/>
    <property type="match status" value="1"/>
</dbReference>
<reference evidence="9 10" key="1">
    <citation type="submission" date="2015-07" db="EMBL/GenBank/DDBJ databases">
        <title>Comparative genomics of the Sigatoka disease complex on banana suggests a link between parallel evolutionary changes in Pseudocercospora fijiensis and Pseudocercospora eumusae and increased virulence on the banana host.</title>
        <authorList>
            <person name="Chang T.-C."/>
            <person name="Salvucci A."/>
            <person name="Crous P.W."/>
            <person name="Stergiopoulos I."/>
        </authorList>
    </citation>
    <scope>NUCLEOTIDE SEQUENCE [LARGE SCALE GENOMIC DNA]</scope>
    <source>
        <strain evidence="9 10">CBS 114824</strain>
    </source>
</reference>
<feature type="transmembrane region" description="Helical" evidence="7">
    <location>
        <begin position="479"/>
        <end position="502"/>
    </location>
</feature>
<sequence length="525" mass="58044">MGDVEDVEGGRGRKWQSYSSDSTPVNSSPNPSLREKKENIEVFAFEENDYRNPHNWSNGRKWLLADISLLGTLFLPLNGTSITIAAAQLGEEFSVSDTAHFTNTYWAVTSWSVGGAVFIILFLPLLEELGVRRVYLGFYLFFILMVIPQALAQNFATLVVTRFFSGGCVALLANSIATIIPDLWERPEARSLPVGIYIVLYVVGSTLGPVVFAPVVQYDLSWRWIFYIQLIMYGVLGIFFLFFLPETRGHIILRREAKKLRKQTGRKIYSEAELNHTPLTKTLPDAICRPTYLLFTEPVLLASTLWSAFALGTIYAFTQSVEQVFKGLYGWESYKCGYVQAAVVTGEIFGWFASIFGARLFLNSADRNPEFPNQTIPEARLYVSIFASFVGMTGGMFVYGWTSYSNLPWVVPAIGLGLVGFGIQVVVGAIADYIVDAYTNPKENYAGSAISAVAAGENIVAGLLPLASQSMYTNLGFHWASSLLGFLALGLSCVPIVFLFYGRSLRERSTFMQSAGKGDSKQVAA</sequence>
<dbReference type="OrthoDB" id="5403280at2759"/>
<feature type="transmembrane region" description="Helical" evidence="7">
    <location>
        <begin position="133"/>
        <end position="151"/>
    </location>
</feature>
<keyword evidence="5 7" id="KW-0472">Membrane</keyword>
<evidence type="ECO:0000256" key="5">
    <source>
        <dbReference type="ARBA" id="ARBA00023136"/>
    </source>
</evidence>
<feature type="transmembrane region" description="Helical" evidence="7">
    <location>
        <begin position="413"/>
        <end position="435"/>
    </location>
</feature>
<feature type="transmembrane region" description="Helical" evidence="7">
    <location>
        <begin position="163"/>
        <end position="184"/>
    </location>
</feature>
<comment type="caution">
    <text evidence="9">The sequence shown here is derived from an EMBL/GenBank/DDBJ whole genome shotgun (WGS) entry which is preliminary data.</text>
</comment>
<evidence type="ECO:0000256" key="4">
    <source>
        <dbReference type="ARBA" id="ARBA00022989"/>
    </source>
</evidence>
<keyword evidence="10" id="KW-1185">Reference proteome</keyword>
<organism evidence="9 10">
    <name type="scientific">Pseudocercospora eumusae</name>
    <dbReference type="NCBI Taxonomy" id="321146"/>
    <lineage>
        <taxon>Eukaryota</taxon>
        <taxon>Fungi</taxon>
        <taxon>Dikarya</taxon>
        <taxon>Ascomycota</taxon>
        <taxon>Pezizomycotina</taxon>
        <taxon>Dothideomycetes</taxon>
        <taxon>Dothideomycetidae</taxon>
        <taxon>Mycosphaerellales</taxon>
        <taxon>Mycosphaerellaceae</taxon>
        <taxon>Pseudocercospora</taxon>
    </lineage>
</organism>
<dbReference type="PANTHER" id="PTHR23502">
    <property type="entry name" value="MAJOR FACILITATOR SUPERFAMILY"/>
    <property type="match status" value="1"/>
</dbReference>
<dbReference type="InterPro" id="IPR036259">
    <property type="entry name" value="MFS_trans_sf"/>
</dbReference>
<evidence type="ECO:0000256" key="6">
    <source>
        <dbReference type="SAM" id="MobiDB-lite"/>
    </source>
</evidence>